<dbReference type="OrthoDB" id="9932586at2"/>
<keyword evidence="1" id="KW-0732">Signal</keyword>
<dbReference type="Proteomes" id="UP000295357">
    <property type="component" value="Unassembled WGS sequence"/>
</dbReference>
<evidence type="ECO:0008006" key="4">
    <source>
        <dbReference type="Google" id="ProtNLM"/>
    </source>
</evidence>
<evidence type="ECO:0000256" key="1">
    <source>
        <dbReference type="SAM" id="SignalP"/>
    </source>
</evidence>
<reference evidence="2 3" key="1">
    <citation type="submission" date="2019-03" db="EMBL/GenBank/DDBJ databases">
        <title>Genomic Encyclopedia of Type Strains, Phase IV (KMG-IV): sequencing the most valuable type-strain genomes for metagenomic binning, comparative biology and taxonomic classification.</title>
        <authorList>
            <person name="Goeker M."/>
        </authorList>
    </citation>
    <scope>NUCLEOTIDE SEQUENCE [LARGE SCALE GENOMIC DNA]</scope>
    <source>
        <strain evidence="2 3">DSM 25082</strain>
    </source>
</reference>
<gene>
    <name evidence="2" type="ORF">DFR39_101777</name>
</gene>
<sequence>MKLQVFRATAWVIAGLATHPCQAQELQPPRMQQLIVETLHTYQVSAYRTPVVFVAGEGGAPLSGRTPAAVLASYLNKLAAGDMDGALKSWTASSQRFIEKRNAKFATADLVAAAKAQHAGTRYEFSKQISYGDYVIIELQSSRLELSKTVATDAYALTREDGEWRLTQALADDPVMCCRAAPNSRIQRIGVPGGDFKQLLEALR</sequence>
<organism evidence="2 3">
    <name type="scientific">Roseateles asaccharophilus</name>
    <dbReference type="NCBI Taxonomy" id="582607"/>
    <lineage>
        <taxon>Bacteria</taxon>
        <taxon>Pseudomonadati</taxon>
        <taxon>Pseudomonadota</taxon>
        <taxon>Betaproteobacteria</taxon>
        <taxon>Burkholderiales</taxon>
        <taxon>Sphaerotilaceae</taxon>
        <taxon>Roseateles</taxon>
    </lineage>
</organism>
<evidence type="ECO:0000313" key="3">
    <source>
        <dbReference type="Proteomes" id="UP000295357"/>
    </source>
</evidence>
<dbReference type="AlphaFoldDB" id="A0A4R6NBE0"/>
<accession>A0A4R6NBE0</accession>
<keyword evidence="3" id="KW-1185">Reference proteome</keyword>
<feature type="signal peptide" evidence="1">
    <location>
        <begin position="1"/>
        <end position="23"/>
    </location>
</feature>
<proteinExistence type="predicted"/>
<feature type="chain" id="PRO_5020918883" description="DUF3828 domain-containing protein" evidence="1">
    <location>
        <begin position="24"/>
        <end position="204"/>
    </location>
</feature>
<name>A0A4R6NBE0_9BURK</name>
<dbReference type="RefSeq" id="WP_133602196.1">
    <property type="nucleotide sequence ID" value="NZ_JAUFPJ010000001.1"/>
</dbReference>
<evidence type="ECO:0000313" key="2">
    <source>
        <dbReference type="EMBL" id="TDP13302.1"/>
    </source>
</evidence>
<dbReference type="EMBL" id="SNXE01000001">
    <property type="protein sequence ID" value="TDP13302.1"/>
    <property type="molecule type" value="Genomic_DNA"/>
</dbReference>
<protein>
    <recommendedName>
        <fullName evidence="4">DUF3828 domain-containing protein</fullName>
    </recommendedName>
</protein>
<comment type="caution">
    <text evidence="2">The sequence shown here is derived from an EMBL/GenBank/DDBJ whole genome shotgun (WGS) entry which is preliminary data.</text>
</comment>